<evidence type="ECO:0000256" key="1">
    <source>
        <dbReference type="SAM" id="SignalP"/>
    </source>
</evidence>
<comment type="caution">
    <text evidence="2">The sequence shown here is derived from an EMBL/GenBank/DDBJ whole genome shotgun (WGS) entry which is preliminary data.</text>
</comment>
<feature type="signal peptide" evidence="1">
    <location>
        <begin position="1"/>
        <end position="19"/>
    </location>
</feature>
<evidence type="ECO:0000313" key="2">
    <source>
        <dbReference type="EMBL" id="KAJ8884823.1"/>
    </source>
</evidence>
<accession>A0ABQ9HKF7</accession>
<keyword evidence="1" id="KW-0732">Signal</keyword>
<dbReference type="EMBL" id="JARBHB010000004">
    <property type="protein sequence ID" value="KAJ8884823.1"/>
    <property type="molecule type" value="Genomic_DNA"/>
</dbReference>
<evidence type="ECO:0000313" key="3">
    <source>
        <dbReference type="Proteomes" id="UP001159363"/>
    </source>
</evidence>
<gene>
    <name evidence="2" type="ORF">PR048_011019</name>
</gene>
<protein>
    <submittedName>
        <fullName evidence="2">Uncharacterized protein</fullName>
    </submittedName>
</protein>
<feature type="chain" id="PRO_5046739582" evidence="1">
    <location>
        <begin position="20"/>
        <end position="193"/>
    </location>
</feature>
<keyword evidence="3" id="KW-1185">Reference proteome</keyword>
<proteinExistence type="predicted"/>
<name>A0ABQ9HKF7_9NEOP</name>
<reference evidence="2 3" key="1">
    <citation type="submission" date="2023-02" db="EMBL/GenBank/DDBJ databases">
        <title>LHISI_Scaffold_Assembly.</title>
        <authorList>
            <person name="Stuart O.P."/>
            <person name="Cleave R."/>
            <person name="Magrath M.J.L."/>
            <person name="Mikheyev A.S."/>
        </authorList>
    </citation>
    <scope>NUCLEOTIDE SEQUENCE [LARGE SCALE GENOMIC DNA]</scope>
    <source>
        <strain evidence="2">Daus_M_001</strain>
        <tissue evidence="2">Leg muscle</tissue>
    </source>
</reference>
<dbReference type="Proteomes" id="UP001159363">
    <property type="component" value="Chromosome X"/>
</dbReference>
<sequence>MMSNWINLFNSVLSLLTLSIKEEPIGFAELGDLHGKGISEDILKFTDKLHLKLTKLMELDFDVCSMMAGAILWTMYFHCLSHRLNLVVSDLNTVQEVRNTIRTVQKVITFFRESVLHRKMVPNIPAVCHLSSGINANQITCCCALQLNSGTSSVIFALCLVVILRYSSYLDSFVNMLQTADIEDIDNILSTFI</sequence>
<organism evidence="2 3">
    <name type="scientific">Dryococelus australis</name>
    <dbReference type="NCBI Taxonomy" id="614101"/>
    <lineage>
        <taxon>Eukaryota</taxon>
        <taxon>Metazoa</taxon>
        <taxon>Ecdysozoa</taxon>
        <taxon>Arthropoda</taxon>
        <taxon>Hexapoda</taxon>
        <taxon>Insecta</taxon>
        <taxon>Pterygota</taxon>
        <taxon>Neoptera</taxon>
        <taxon>Polyneoptera</taxon>
        <taxon>Phasmatodea</taxon>
        <taxon>Verophasmatodea</taxon>
        <taxon>Anareolatae</taxon>
        <taxon>Phasmatidae</taxon>
        <taxon>Eurycanthinae</taxon>
        <taxon>Dryococelus</taxon>
    </lineage>
</organism>